<keyword evidence="3" id="KW-0731">Sigma factor</keyword>
<keyword evidence="5" id="KW-0804">Transcription</keyword>
<reference evidence="9" key="1">
    <citation type="journal article" date="2014" name="Int. J. Syst. Evol. Microbiol.">
        <title>Complete genome sequence of Corynebacterium casei LMG S-19264T (=DSM 44701T), isolated from a smear-ripened cheese.</title>
        <authorList>
            <consortium name="US DOE Joint Genome Institute (JGI-PGF)"/>
            <person name="Walter F."/>
            <person name="Albersmeier A."/>
            <person name="Kalinowski J."/>
            <person name="Ruckert C."/>
        </authorList>
    </citation>
    <scope>NUCLEOTIDE SEQUENCE</scope>
    <source>
        <strain evidence="9">VKM Ac-1069</strain>
    </source>
</reference>
<dbReference type="InterPro" id="IPR039425">
    <property type="entry name" value="RNA_pol_sigma-70-like"/>
</dbReference>
<accession>A0A9W6L297</accession>
<dbReference type="SUPFAM" id="SSF88659">
    <property type="entry name" value="Sigma3 and sigma4 domains of RNA polymerase sigma factors"/>
    <property type="match status" value="1"/>
</dbReference>
<dbReference type="Gene3D" id="1.10.1740.10">
    <property type="match status" value="1"/>
</dbReference>
<dbReference type="CDD" id="cd06171">
    <property type="entry name" value="Sigma70_r4"/>
    <property type="match status" value="1"/>
</dbReference>
<comment type="similarity">
    <text evidence="1">Belongs to the sigma-70 factor family. ECF subfamily.</text>
</comment>
<dbReference type="Pfam" id="PF04542">
    <property type="entry name" value="Sigma70_r2"/>
    <property type="match status" value="1"/>
</dbReference>
<dbReference type="GO" id="GO:0003677">
    <property type="term" value="F:DNA binding"/>
    <property type="evidence" value="ECO:0007669"/>
    <property type="project" value="UniProtKB-KW"/>
</dbReference>
<reference evidence="9" key="2">
    <citation type="submission" date="2023-01" db="EMBL/GenBank/DDBJ databases">
        <authorList>
            <person name="Sun Q."/>
            <person name="Evtushenko L."/>
        </authorList>
    </citation>
    <scope>NUCLEOTIDE SEQUENCE</scope>
    <source>
        <strain evidence="9">VKM Ac-1069</strain>
    </source>
</reference>
<evidence type="ECO:0000259" key="7">
    <source>
        <dbReference type="Pfam" id="PF04542"/>
    </source>
</evidence>
<evidence type="ECO:0000259" key="8">
    <source>
        <dbReference type="Pfam" id="PF08281"/>
    </source>
</evidence>
<dbReference type="NCBIfam" id="TIGR02937">
    <property type="entry name" value="sigma70-ECF"/>
    <property type="match status" value="1"/>
</dbReference>
<dbReference type="AlphaFoldDB" id="A0A9W6L297"/>
<keyword evidence="4" id="KW-0238">DNA-binding</keyword>
<protein>
    <recommendedName>
        <fullName evidence="11">RNA polymerase sigma-70 factor (ECF subfamily)</fullName>
    </recommendedName>
</protein>
<keyword evidence="10" id="KW-1185">Reference proteome</keyword>
<feature type="domain" description="RNA polymerase sigma-70 region 2" evidence="7">
    <location>
        <begin position="48"/>
        <end position="114"/>
    </location>
</feature>
<proteinExistence type="inferred from homology"/>
<dbReference type="Pfam" id="PF08281">
    <property type="entry name" value="Sigma70_r4_2"/>
    <property type="match status" value="1"/>
</dbReference>
<evidence type="ECO:0000313" key="9">
    <source>
        <dbReference type="EMBL" id="GLL11933.1"/>
    </source>
</evidence>
<dbReference type="Gene3D" id="1.10.10.10">
    <property type="entry name" value="Winged helix-like DNA-binding domain superfamily/Winged helix DNA-binding domain"/>
    <property type="match status" value="1"/>
</dbReference>
<dbReference type="Proteomes" id="UP001143463">
    <property type="component" value="Unassembled WGS sequence"/>
</dbReference>
<evidence type="ECO:0000256" key="3">
    <source>
        <dbReference type="ARBA" id="ARBA00023082"/>
    </source>
</evidence>
<evidence type="ECO:0000313" key="10">
    <source>
        <dbReference type="Proteomes" id="UP001143463"/>
    </source>
</evidence>
<evidence type="ECO:0000256" key="1">
    <source>
        <dbReference type="ARBA" id="ARBA00010641"/>
    </source>
</evidence>
<dbReference type="InterPro" id="IPR007627">
    <property type="entry name" value="RNA_pol_sigma70_r2"/>
</dbReference>
<sequence length="218" mass="24215">MYQERRSVLAADDPPAAEPERAGGPGARIDELVAPARRGDERALTELLELVRPLVLRYCENRLHGSAVSAEDVTQEVCIALLRSLPSYRDRGRPFLAFVHTVASHRIASACTTAVRTHERAVAEPPEPGDGCERRDQPELNALDRAAAAEVDRLLHRLPGRAREILLLRVVWGLSVRETAEHLALKPESVRLNQHRALQAMRRMLTGGTVWQLRPEAG</sequence>
<evidence type="ECO:0000256" key="6">
    <source>
        <dbReference type="SAM" id="MobiDB-lite"/>
    </source>
</evidence>
<dbReference type="InterPro" id="IPR013325">
    <property type="entry name" value="RNA_pol_sigma_r2"/>
</dbReference>
<dbReference type="PANTHER" id="PTHR43133:SF58">
    <property type="entry name" value="ECF RNA POLYMERASE SIGMA FACTOR SIGD"/>
    <property type="match status" value="1"/>
</dbReference>
<dbReference type="InterPro" id="IPR036388">
    <property type="entry name" value="WH-like_DNA-bd_sf"/>
</dbReference>
<dbReference type="SUPFAM" id="SSF88946">
    <property type="entry name" value="Sigma2 domain of RNA polymerase sigma factors"/>
    <property type="match status" value="1"/>
</dbReference>
<feature type="domain" description="RNA polymerase sigma factor 70 region 4 type 2" evidence="8">
    <location>
        <begin position="150"/>
        <end position="201"/>
    </location>
</feature>
<dbReference type="RefSeq" id="WP_081924096.1">
    <property type="nucleotide sequence ID" value="NZ_BAAAUZ010000008.1"/>
</dbReference>
<dbReference type="InterPro" id="IPR013324">
    <property type="entry name" value="RNA_pol_sigma_r3/r4-like"/>
</dbReference>
<dbReference type="InterPro" id="IPR014284">
    <property type="entry name" value="RNA_pol_sigma-70_dom"/>
</dbReference>
<evidence type="ECO:0000256" key="2">
    <source>
        <dbReference type="ARBA" id="ARBA00023015"/>
    </source>
</evidence>
<comment type="caution">
    <text evidence="9">The sequence shown here is derived from an EMBL/GenBank/DDBJ whole genome shotgun (WGS) entry which is preliminary data.</text>
</comment>
<evidence type="ECO:0000256" key="5">
    <source>
        <dbReference type="ARBA" id="ARBA00023163"/>
    </source>
</evidence>
<dbReference type="EMBL" id="BSFQ01000011">
    <property type="protein sequence ID" value="GLL11933.1"/>
    <property type="molecule type" value="Genomic_DNA"/>
</dbReference>
<evidence type="ECO:0000256" key="4">
    <source>
        <dbReference type="ARBA" id="ARBA00023125"/>
    </source>
</evidence>
<dbReference type="GO" id="GO:0006352">
    <property type="term" value="P:DNA-templated transcription initiation"/>
    <property type="evidence" value="ECO:0007669"/>
    <property type="project" value="InterPro"/>
</dbReference>
<keyword evidence="2" id="KW-0805">Transcription regulation</keyword>
<gene>
    <name evidence="9" type="ORF">GCM10017577_30740</name>
</gene>
<dbReference type="InterPro" id="IPR013249">
    <property type="entry name" value="RNA_pol_sigma70_r4_t2"/>
</dbReference>
<dbReference type="GO" id="GO:0016987">
    <property type="term" value="F:sigma factor activity"/>
    <property type="evidence" value="ECO:0007669"/>
    <property type="project" value="UniProtKB-KW"/>
</dbReference>
<feature type="region of interest" description="Disordered" evidence="6">
    <location>
        <begin position="1"/>
        <end position="27"/>
    </location>
</feature>
<evidence type="ECO:0008006" key="11">
    <source>
        <dbReference type="Google" id="ProtNLM"/>
    </source>
</evidence>
<organism evidence="9 10">
    <name type="scientific">Pseudonocardia halophobica</name>
    <dbReference type="NCBI Taxonomy" id="29401"/>
    <lineage>
        <taxon>Bacteria</taxon>
        <taxon>Bacillati</taxon>
        <taxon>Actinomycetota</taxon>
        <taxon>Actinomycetes</taxon>
        <taxon>Pseudonocardiales</taxon>
        <taxon>Pseudonocardiaceae</taxon>
        <taxon>Pseudonocardia</taxon>
    </lineage>
</organism>
<dbReference type="PANTHER" id="PTHR43133">
    <property type="entry name" value="RNA POLYMERASE ECF-TYPE SIGMA FACTO"/>
    <property type="match status" value="1"/>
</dbReference>
<name>A0A9W6L297_9PSEU</name>